<evidence type="ECO:0000313" key="4">
    <source>
        <dbReference type="Proteomes" id="UP001501509"/>
    </source>
</evidence>
<sequence>MRSKTWATVGALLVLSVSSASCANERPAERRQADQAPAAGAEVRGLVLPLDVYSLTAAETTLVATATDKLVQACMSRQGLHWPQLVRTGGESWPNRRRYGLAEPEVAAKYGYHPTPDPESDARAAQSDAREQNLSSAQRTAAFGQDGRSGCFDQAERVLRKGVPKEPEWSWIEELGADLYNRSKRTAEVTQVDRSWSACMRRGGFGYTNPMAAGDDQRWATQQATPAEIAVARADVDCKRRTSHTPIWWRVEVDLQRKAIKSHSIRLRASLDNQRRYLANARQAAS</sequence>
<name>A0ABN3QIG1_9ACTN</name>
<reference evidence="3 4" key="1">
    <citation type="journal article" date="2019" name="Int. J. Syst. Evol. Microbiol.">
        <title>The Global Catalogue of Microorganisms (GCM) 10K type strain sequencing project: providing services to taxonomists for standard genome sequencing and annotation.</title>
        <authorList>
            <consortium name="The Broad Institute Genomics Platform"/>
            <consortium name="The Broad Institute Genome Sequencing Center for Infectious Disease"/>
            <person name="Wu L."/>
            <person name="Ma J."/>
        </authorList>
    </citation>
    <scope>NUCLEOTIDE SEQUENCE [LARGE SCALE GENOMIC DNA]</scope>
    <source>
        <strain evidence="3 4">JCM 6833</strain>
    </source>
</reference>
<feature type="chain" id="PRO_5045436393" description="Lipoprotein" evidence="2">
    <location>
        <begin position="24"/>
        <end position="286"/>
    </location>
</feature>
<dbReference type="Proteomes" id="UP001501509">
    <property type="component" value="Unassembled WGS sequence"/>
</dbReference>
<evidence type="ECO:0008006" key="5">
    <source>
        <dbReference type="Google" id="ProtNLM"/>
    </source>
</evidence>
<proteinExistence type="predicted"/>
<organism evidence="3 4">
    <name type="scientific">Actinomadura fulvescens</name>
    <dbReference type="NCBI Taxonomy" id="46160"/>
    <lineage>
        <taxon>Bacteria</taxon>
        <taxon>Bacillati</taxon>
        <taxon>Actinomycetota</taxon>
        <taxon>Actinomycetes</taxon>
        <taxon>Streptosporangiales</taxon>
        <taxon>Thermomonosporaceae</taxon>
        <taxon>Actinomadura</taxon>
    </lineage>
</organism>
<evidence type="ECO:0000256" key="1">
    <source>
        <dbReference type="SAM" id="MobiDB-lite"/>
    </source>
</evidence>
<evidence type="ECO:0000256" key="2">
    <source>
        <dbReference type="SAM" id="SignalP"/>
    </source>
</evidence>
<keyword evidence="4" id="KW-1185">Reference proteome</keyword>
<dbReference type="RefSeq" id="WP_344547299.1">
    <property type="nucleotide sequence ID" value="NZ_BAAATD010000013.1"/>
</dbReference>
<feature type="region of interest" description="Disordered" evidence="1">
    <location>
        <begin position="111"/>
        <end position="148"/>
    </location>
</feature>
<evidence type="ECO:0000313" key="3">
    <source>
        <dbReference type="EMBL" id="GAA2627359.1"/>
    </source>
</evidence>
<keyword evidence="2" id="KW-0732">Signal</keyword>
<dbReference type="PROSITE" id="PS51257">
    <property type="entry name" value="PROKAR_LIPOPROTEIN"/>
    <property type="match status" value="1"/>
</dbReference>
<comment type="caution">
    <text evidence="3">The sequence shown here is derived from an EMBL/GenBank/DDBJ whole genome shotgun (WGS) entry which is preliminary data.</text>
</comment>
<gene>
    <name evidence="3" type="ORF">GCM10010411_75590</name>
</gene>
<accession>A0ABN3QIG1</accession>
<feature type="signal peptide" evidence="2">
    <location>
        <begin position="1"/>
        <end position="23"/>
    </location>
</feature>
<dbReference type="EMBL" id="BAAATD010000013">
    <property type="protein sequence ID" value="GAA2627359.1"/>
    <property type="molecule type" value="Genomic_DNA"/>
</dbReference>
<protein>
    <recommendedName>
        <fullName evidence="5">Lipoprotein</fullName>
    </recommendedName>
</protein>